<feature type="compositionally biased region" description="Basic and acidic residues" evidence="3">
    <location>
        <begin position="497"/>
        <end position="528"/>
    </location>
</feature>
<feature type="compositionally biased region" description="Low complexity" evidence="3">
    <location>
        <begin position="116"/>
        <end position="182"/>
    </location>
</feature>
<feature type="region of interest" description="Disordered" evidence="3">
    <location>
        <begin position="477"/>
        <end position="528"/>
    </location>
</feature>
<feature type="repeat" description="PPR" evidence="2">
    <location>
        <begin position="605"/>
        <end position="639"/>
    </location>
</feature>
<feature type="region of interest" description="Disordered" evidence="3">
    <location>
        <begin position="1"/>
        <end position="259"/>
    </location>
</feature>
<dbReference type="GO" id="GO:0008270">
    <property type="term" value="F:zinc ion binding"/>
    <property type="evidence" value="ECO:0007669"/>
    <property type="project" value="UniProtKB-KW"/>
</dbReference>
<feature type="compositionally biased region" description="Basic and acidic residues" evidence="3">
    <location>
        <begin position="1171"/>
        <end position="1193"/>
    </location>
</feature>
<dbReference type="PROSITE" id="PS51375">
    <property type="entry name" value="PPR"/>
    <property type="match status" value="1"/>
</dbReference>
<evidence type="ECO:0000256" key="3">
    <source>
        <dbReference type="SAM" id="MobiDB-lite"/>
    </source>
</evidence>
<dbReference type="PANTHER" id="PTHR36167">
    <property type="entry name" value="C2H2 FINGER DOMAIN TRANSCRIPTION FACTOR (EUROFUNG)-RELATED"/>
    <property type="match status" value="1"/>
</dbReference>
<dbReference type="InterPro" id="IPR013087">
    <property type="entry name" value="Znf_C2H2_type"/>
</dbReference>
<dbReference type="AlphaFoldDB" id="A0A1S9RBA4"/>
<dbReference type="PROSITE" id="PS50157">
    <property type="entry name" value="ZINC_FINGER_C2H2_2"/>
    <property type="match status" value="1"/>
</dbReference>
<name>A0A1S9RBA4_PENBI</name>
<accession>A0A1S9RBA4</accession>
<evidence type="ECO:0000256" key="1">
    <source>
        <dbReference type="PROSITE-ProRule" id="PRU00042"/>
    </source>
</evidence>
<dbReference type="InterPro" id="IPR039327">
    <property type="entry name" value="CON7-like"/>
</dbReference>
<protein>
    <submittedName>
        <fullName evidence="5">Pentatricopeptide repeat protein</fullName>
    </submittedName>
</protein>
<reference evidence="6" key="1">
    <citation type="submission" date="2015-09" db="EMBL/GenBank/DDBJ databases">
        <authorList>
            <person name="Fill T.P."/>
            <person name="Baretta J.F."/>
            <person name="de Almeida L.G."/>
            <person name="Rocha M."/>
            <person name="de Souza D.H."/>
            <person name="Malavazi I."/>
            <person name="Cerdeira L.T."/>
            <person name="Hong H."/>
            <person name="Samborskyy M."/>
            <person name="de Vasconcelos A.T."/>
            <person name="Leadlay P."/>
            <person name="Rodrigues-Filho E."/>
        </authorList>
    </citation>
    <scope>NUCLEOTIDE SEQUENCE [LARGE SCALE GENOMIC DNA]</scope>
    <source>
        <strain evidence="6">LaBioMMi 136</strain>
    </source>
</reference>
<sequence length="1209" mass="133678">MAGGPRARIATSGTASSVTGFPMSYQTSAAAAAAAATHYTHTPQPEVRPNPQYSHTPQPEARPAISSSNTPQPEYGLNPPPARSPAYHQDYLPRPPQSYAPNSQPGGAPGMAQATSPFLPTSSMSSASPMPPSSISVPASDPAAAPRSPDLDPALASLPSSSSNFPSDPAVPLDPSLPANSPTYPPPYSPYQPQGHDMAQYQGHPPPPHQMYARPDWPHSYGQQHHGLPGPYASPAATTVGSASPAATAGPRPGQVYSFVPIPGAQQHKRPRRRYEEIERMYKCGWNGCEKAYGTLNHLNAHVTMQSHGAKRTPEEFKEIRKEWKARKKEEESQRKAAEERERAAAQAAQAGQVDAPGSSDPSQGGQPPAYASGVRPQLPPIGYQPADGQVPNQYGGPGGGMVYQSNGQMGYPPNYPHSPYQSGPVYQQRVAMSFQIPGSPLSRVLRSGLVRQRFAATGAQAGQLRSRLLAQRSYSNANGAPEETPTDNDPEPSGEVSERPARFTRDGVNRGRKQRGDKPVVDTEKRREEERALMAIAAGSNAADGEINDEIRGASFNRRTINMELKWLEDPRDLADRVARILRSGDPAMAAALVRQAQKEGRRCDVAWNHLLSYCMQRGFPQVAFKFYNDMKKRGRMPTSVTYTLMLKGLADAPKSTANVKMAESIYKSIKNSEVEPSIIHTNAMLAVCDRHNDMESLWRIAGDLPEEGPQAPDMRTYTIILGALQYASRHDIEKLSPHETDKIVERKDQMVMEGKRIWADVLYRWTKDQLQIDNHVVNAMASLLLEGARERDYYDVLALYHQTMGIPIFAKQPAETSKCSRFTMFRLAFLRRSQELVSQPAEDVPFVDENNQPLREEPELEEDMEVEGEEEVENFDMIFDSVVPKTEGLSYLQPGSKELTFIEDVCHRLPQGFAAGYSYWDHLTIESENRFEPDAIAYAQYLRLLRGGRASKRAVQVLQNQALPSGNANEKLFHLAMACCRRDRNNASVLLHANELLDIMHKALVLPDPRVLESYLELVQALSQAPHILLNLRGLPKEARSKINDLKALGKRLQADLHLAAITALRPQVLKLHEALQSGKPGRSSRWGALKNGSGNISGSLAVKVMARFRTVIDETLKAEYTPFVPQDEHKRLQSDSKLLRTYSDKETVKKFGTLSVYPTIEQKNAFRERQLDIVDEPSERKGRKADKADEPQEPTSSDNVKQEPET</sequence>
<dbReference type="InterPro" id="IPR011990">
    <property type="entry name" value="TPR-like_helical_dom_sf"/>
</dbReference>
<dbReference type="PROSITE" id="PS00028">
    <property type="entry name" value="ZINC_FINGER_C2H2_1"/>
    <property type="match status" value="1"/>
</dbReference>
<feature type="compositionally biased region" description="Polar residues" evidence="3">
    <location>
        <begin position="11"/>
        <end position="28"/>
    </location>
</feature>
<keyword evidence="1" id="KW-0863">Zinc-finger</keyword>
<evidence type="ECO:0000313" key="5">
    <source>
        <dbReference type="EMBL" id="OOQ82777.1"/>
    </source>
</evidence>
<evidence type="ECO:0000259" key="4">
    <source>
        <dbReference type="PROSITE" id="PS50157"/>
    </source>
</evidence>
<dbReference type="InterPro" id="IPR002885">
    <property type="entry name" value="PPR_rpt"/>
</dbReference>
<dbReference type="Proteomes" id="UP000190744">
    <property type="component" value="Unassembled WGS sequence"/>
</dbReference>
<keyword evidence="1" id="KW-0862">Zinc</keyword>
<dbReference type="EMBL" id="LJBN01000211">
    <property type="protein sequence ID" value="OOQ82777.1"/>
    <property type="molecule type" value="Genomic_DNA"/>
</dbReference>
<dbReference type="PANTHER" id="PTHR36167:SF3">
    <property type="entry name" value="C2H2 FINGER DOMAIN TRANSCRIPTION FACTOR (EUROFUNG)-RELATED"/>
    <property type="match status" value="1"/>
</dbReference>
<evidence type="ECO:0000256" key="2">
    <source>
        <dbReference type="PROSITE-ProRule" id="PRU00708"/>
    </source>
</evidence>
<gene>
    <name evidence="5" type="ORF">PEBR_37551</name>
</gene>
<dbReference type="GO" id="GO:0006355">
    <property type="term" value="P:regulation of DNA-templated transcription"/>
    <property type="evidence" value="ECO:0007669"/>
    <property type="project" value="InterPro"/>
</dbReference>
<dbReference type="Pfam" id="PF13041">
    <property type="entry name" value="PPR_2"/>
    <property type="match status" value="1"/>
</dbReference>
<proteinExistence type="predicted"/>
<comment type="caution">
    <text evidence="5">The sequence shown here is derived from an EMBL/GenBank/DDBJ whole genome shotgun (WGS) entry which is preliminary data.</text>
</comment>
<feature type="region of interest" description="Disordered" evidence="3">
    <location>
        <begin position="1171"/>
        <end position="1209"/>
    </location>
</feature>
<evidence type="ECO:0000313" key="6">
    <source>
        <dbReference type="Proteomes" id="UP000190744"/>
    </source>
</evidence>
<feature type="domain" description="C2H2-type" evidence="4">
    <location>
        <begin position="282"/>
        <end position="313"/>
    </location>
</feature>
<dbReference type="NCBIfam" id="TIGR00756">
    <property type="entry name" value="PPR"/>
    <property type="match status" value="1"/>
</dbReference>
<keyword evidence="1" id="KW-0479">Metal-binding</keyword>
<feature type="region of interest" description="Disordered" evidence="3">
    <location>
        <begin position="307"/>
        <end position="401"/>
    </location>
</feature>
<organism evidence="5 6">
    <name type="scientific">Penicillium brasilianum</name>
    <dbReference type="NCBI Taxonomy" id="104259"/>
    <lineage>
        <taxon>Eukaryota</taxon>
        <taxon>Fungi</taxon>
        <taxon>Dikarya</taxon>
        <taxon>Ascomycota</taxon>
        <taxon>Pezizomycotina</taxon>
        <taxon>Eurotiomycetes</taxon>
        <taxon>Eurotiomycetidae</taxon>
        <taxon>Eurotiales</taxon>
        <taxon>Aspergillaceae</taxon>
        <taxon>Penicillium</taxon>
    </lineage>
</organism>
<feature type="compositionally biased region" description="Basic and acidic residues" evidence="3">
    <location>
        <begin position="312"/>
        <end position="344"/>
    </location>
</feature>
<dbReference type="Gene3D" id="1.25.40.10">
    <property type="entry name" value="Tetratricopeptide repeat domain"/>
    <property type="match status" value="1"/>
</dbReference>